<protein>
    <recommendedName>
        <fullName evidence="1">Aminoglycoside phosphotransferase domain-containing protein</fullName>
    </recommendedName>
</protein>
<dbReference type="OrthoDB" id="5598852at2759"/>
<gene>
    <name evidence="2" type="ORF">IMSHALPRED_000689</name>
</gene>
<comment type="caution">
    <text evidence="2">The sequence shown here is derived from an EMBL/GenBank/DDBJ whole genome shotgun (WGS) entry which is preliminary data.</text>
</comment>
<evidence type="ECO:0000313" key="3">
    <source>
        <dbReference type="Proteomes" id="UP000664534"/>
    </source>
</evidence>
<name>A0A8H3G7X2_9LECA</name>
<dbReference type="InterPro" id="IPR002575">
    <property type="entry name" value="Aminoglycoside_PTrfase"/>
</dbReference>
<evidence type="ECO:0000259" key="1">
    <source>
        <dbReference type="Pfam" id="PF01636"/>
    </source>
</evidence>
<accession>A0A8H3G7X2</accession>
<keyword evidence="3" id="KW-1185">Reference proteome</keyword>
<proteinExistence type="predicted"/>
<dbReference type="Gene3D" id="3.90.1200.10">
    <property type="match status" value="1"/>
</dbReference>
<feature type="domain" description="Aminoglycoside phosphotransferase" evidence="1">
    <location>
        <begin position="165"/>
        <end position="240"/>
    </location>
</feature>
<dbReference type="InterPro" id="IPR011009">
    <property type="entry name" value="Kinase-like_dom_sf"/>
</dbReference>
<dbReference type="Proteomes" id="UP000664534">
    <property type="component" value="Unassembled WGS sequence"/>
</dbReference>
<dbReference type="AlphaFoldDB" id="A0A8H3G7X2"/>
<dbReference type="SUPFAM" id="SSF56112">
    <property type="entry name" value="Protein kinase-like (PK-like)"/>
    <property type="match status" value="1"/>
</dbReference>
<reference evidence="2" key="1">
    <citation type="submission" date="2021-03" db="EMBL/GenBank/DDBJ databases">
        <authorList>
            <person name="Tagirdzhanova G."/>
        </authorList>
    </citation>
    <scope>NUCLEOTIDE SEQUENCE</scope>
</reference>
<evidence type="ECO:0000313" key="2">
    <source>
        <dbReference type="EMBL" id="CAF9938164.1"/>
    </source>
</evidence>
<dbReference type="Pfam" id="PF01636">
    <property type="entry name" value="APH"/>
    <property type="match status" value="1"/>
</dbReference>
<dbReference type="EMBL" id="CAJPDT010000106">
    <property type="protein sequence ID" value="CAF9938164.1"/>
    <property type="molecule type" value="Genomic_DNA"/>
</dbReference>
<sequence length="354" mass="40314">MALEIYANVGANLSIGWEESEQEIIRIFFEKKVFAVLKNRAVHDSSFTSKRCSANECLNYAKTLMQIRHRNRVVQCRTVELNTKVHDEAKQIWGDIVANITCHDNFILPVYTYNILPGQLHIWQKVPRGSFPLEHEKTTVVDLAKFIATASHFPHSKERYESNSWIMCANAAMQRLEHNASLKNLAPDLHTLIATLSNMLYLLDTLPAVLTHLDLAGQNIFVDRDAGTLTRVIDFEEARTEAFGINIFTLYENHIGSMDNGHWSPYDMPAGEEYPGLSVSKVLTKAFWDALWANTAPGLERNTFEEAVGIALRVGIINRYFVRGMLDDIDLEKRVHAVSLDYAREILLHLRDTE</sequence>
<organism evidence="2 3">
    <name type="scientific">Imshaugia aleurites</name>
    <dbReference type="NCBI Taxonomy" id="172621"/>
    <lineage>
        <taxon>Eukaryota</taxon>
        <taxon>Fungi</taxon>
        <taxon>Dikarya</taxon>
        <taxon>Ascomycota</taxon>
        <taxon>Pezizomycotina</taxon>
        <taxon>Lecanoromycetes</taxon>
        <taxon>OSLEUM clade</taxon>
        <taxon>Lecanoromycetidae</taxon>
        <taxon>Lecanorales</taxon>
        <taxon>Lecanorineae</taxon>
        <taxon>Parmeliaceae</taxon>
        <taxon>Imshaugia</taxon>
    </lineage>
</organism>